<feature type="region of interest" description="Disordered" evidence="1">
    <location>
        <begin position="1"/>
        <end position="51"/>
    </location>
</feature>
<proteinExistence type="predicted"/>
<keyword evidence="3" id="KW-1185">Reference proteome</keyword>
<sequence>MKHKNIIQNANRKKAEARKTGGGPPPPPLTNRGRPVAEGIPGGSSSESVTPHDTSAYIRCKYTLMSLKKIKLIYKYIAYFLTNIYPPTHQLWMVSSVNPAAVSIPYSDLASDGSSKDSETESFPASQEEEDDDEETLSAATGRDPEGPTELSVKELYRVHLLKTIQKTEKEMVYLDRKIKKTYLEILLLERQLSPSILDIGRDGMVIRRVIDLYGRVLLSSNNCNALSGVTLS</sequence>
<feature type="compositionally biased region" description="Acidic residues" evidence="1">
    <location>
        <begin position="127"/>
        <end position="136"/>
    </location>
</feature>
<feature type="compositionally biased region" description="Basic residues" evidence="1">
    <location>
        <begin position="1"/>
        <end position="12"/>
    </location>
</feature>
<dbReference type="Proteomes" id="UP001174136">
    <property type="component" value="Unassembled WGS sequence"/>
</dbReference>
<accession>A0AA47M296</accession>
<reference evidence="2" key="1">
    <citation type="journal article" date="2023" name="Front. Mar. Sci.">
        <title>A new Merluccius polli reference genome to investigate the effects of global change in West African waters.</title>
        <authorList>
            <person name="Mateo J.L."/>
            <person name="Blanco-Fernandez C."/>
            <person name="Garcia-Vazquez E."/>
            <person name="Machado-Schiaffino G."/>
        </authorList>
    </citation>
    <scope>NUCLEOTIDE SEQUENCE</scope>
    <source>
        <strain evidence="2">C29</strain>
        <tissue evidence="2">Fin</tissue>
    </source>
</reference>
<dbReference type="AlphaFoldDB" id="A0AA47M296"/>
<protein>
    <submittedName>
        <fullName evidence="2">Uncharacterized protein</fullName>
    </submittedName>
</protein>
<evidence type="ECO:0000256" key="1">
    <source>
        <dbReference type="SAM" id="MobiDB-lite"/>
    </source>
</evidence>
<dbReference type="EMBL" id="JAOPHQ010006283">
    <property type="protein sequence ID" value="KAK0132184.1"/>
    <property type="molecule type" value="Genomic_DNA"/>
</dbReference>
<evidence type="ECO:0000313" key="2">
    <source>
        <dbReference type="EMBL" id="KAK0132184.1"/>
    </source>
</evidence>
<organism evidence="2 3">
    <name type="scientific">Merluccius polli</name>
    <name type="common">Benguela hake</name>
    <name type="synonym">Merluccius cadenati</name>
    <dbReference type="NCBI Taxonomy" id="89951"/>
    <lineage>
        <taxon>Eukaryota</taxon>
        <taxon>Metazoa</taxon>
        <taxon>Chordata</taxon>
        <taxon>Craniata</taxon>
        <taxon>Vertebrata</taxon>
        <taxon>Euteleostomi</taxon>
        <taxon>Actinopterygii</taxon>
        <taxon>Neopterygii</taxon>
        <taxon>Teleostei</taxon>
        <taxon>Neoteleostei</taxon>
        <taxon>Acanthomorphata</taxon>
        <taxon>Zeiogadaria</taxon>
        <taxon>Gadariae</taxon>
        <taxon>Gadiformes</taxon>
        <taxon>Gadoidei</taxon>
        <taxon>Merlucciidae</taxon>
        <taxon>Merluccius</taxon>
    </lineage>
</organism>
<comment type="caution">
    <text evidence="2">The sequence shown here is derived from an EMBL/GenBank/DDBJ whole genome shotgun (WGS) entry which is preliminary data.</text>
</comment>
<feature type="region of interest" description="Disordered" evidence="1">
    <location>
        <begin position="108"/>
        <end position="149"/>
    </location>
</feature>
<evidence type="ECO:0000313" key="3">
    <source>
        <dbReference type="Proteomes" id="UP001174136"/>
    </source>
</evidence>
<gene>
    <name evidence="2" type="ORF">N1851_033019</name>
</gene>
<name>A0AA47M296_MERPO</name>